<feature type="signal peptide" evidence="1">
    <location>
        <begin position="1"/>
        <end position="21"/>
    </location>
</feature>
<reference evidence="4" key="1">
    <citation type="journal article" date="2019" name="Int. J. Syst. Evol. Microbiol.">
        <title>The Global Catalogue of Microorganisms (GCM) 10K type strain sequencing project: providing services to taxonomists for standard genome sequencing and annotation.</title>
        <authorList>
            <consortium name="The Broad Institute Genomics Platform"/>
            <consortium name="The Broad Institute Genome Sequencing Center for Infectious Disease"/>
            <person name="Wu L."/>
            <person name="Ma J."/>
        </authorList>
    </citation>
    <scope>NUCLEOTIDE SEQUENCE [LARGE SCALE GENOMIC DNA]</scope>
    <source>
        <strain evidence="4">JCM 32105</strain>
    </source>
</reference>
<protein>
    <recommendedName>
        <fullName evidence="2">Secretion system C-terminal sorting domain-containing protein</fullName>
    </recommendedName>
</protein>
<dbReference type="Pfam" id="PF18962">
    <property type="entry name" value="Por_Secre_tail"/>
    <property type="match status" value="1"/>
</dbReference>
<sequence length="665" mass="70414">MKKLVLGLGLAVLAFAPTAKSQVIFTQDFETPTTIPTLPTGWMQGSTGVPGWKTATFGSPTTTGWAGATGATPAAHPGQIALVDDWNDSGTVSAPISNLHDTLKSPVFSLAGSTAAWLNFDFYFYNAARSASVVEEGKVIGSTDGGATWTVLQDLAGDGFDGLWSKGHVSLSSLGTGTNVMVGFVYSDDNDHMIGLAVDNIQAINLTASTAAVAAVDYNSVQDGISSDGQTVSFWVQNTGVAITSLKAKYTINGVPVGAPETFSSLSIAPYAYQKLTFALPIAGSAAGSNALKVVITDVNSSANADVDSAMTSNYVKASSTTGRWGLIEEFSSSTCPPCKSFNEVYDPLCVTNAVNTVATKVNVIKYQMNWPSPGTDRSYNSDGTKRRSYYGVNSIPEHFVNGASSTAAGTSSALTAEMMASKANASFMDMSMTYTVDTVTKKLGVTLNVTPHFTKTGSYRVHIVVMDSFYTNTTNTTGQLNYYHIMRQMLPDGNGTTVSSWTDGTTQTFTQVDKAFTHGHYMLGSGSYPTQNSFKFWNNPYNLSEVVAFVQDNATGSILQSLWGKRGTSSTTLIPTTDKIENIALYPNPTSSEATLSFSLVESGRVQVAVMDYTGKVLSVVSDKEMGLGTQSVKISTADLASGNYIVTITTASGRRADKLTVIK</sequence>
<keyword evidence="4" id="KW-1185">Reference proteome</keyword>
<gene>
    <name evidence="3" type="ORF">GCM10023093_14680</name>
</gene>
<dbReference type="EMBL" id="BAABFA010000010">
    <property type="protein sequence ID" value="GAA4464412.1"/>
    <property type="molecule type" value="Genomic_DNA"/>
</dbReference>
<accession>A0ABP8NB85</accession>
<dbReference type="Proteomes" id="UP001500067">
    <property type="component" value="Unassembled WGS sequence"/>
</dbReference>
<dbReference type="SUPFAM" id="SSF52833">
    <property type="entry name" value="Thioredoxin-like"/>
    <property type="match status" value="1"/>
</dbReference>
<proteinExistence type="predicted"/>
<feature type="domain" description="Secretion system C-terminal sorting" evidence="2">
    <location>
        <begin position="586"/>
        <end position="662"/>
    </location>
</feature>
<name>A0ABP8NB85_9BACT</name>
<evidence type="ECO:0000313" key="4">
    <source>
        <dbReference type="Proteomes" id="UP001500067"/>
    </source>
</evidence>
<dbReference type="RefSeq" id="WP_345080859.1">
    <property type="nucleotide sequence ID" value="NZ_BAABFA010000010.1"/>
</dbReference>
<organism evidence="3 4">
    <name type="scientific">Nemorincola caseinilytica</name>
    <dbReference type="NCBI Taxonomy" id="2054315"/>
    <lineage>
        <taxon>Bacteria</taxon>
        <taxon>Pseudomonadati</taxon>
        <taxon>Bacteroidota</taxon>
        <taxon>Chitinophagia</taxon>
        <taxon>Chitinophagales</taxon>
        <taxon>Chitinophagaceae</taxon>
        <taxon>Nemorincola</taxon>
    </lineage>
</organism>
<dbReference type="NCBIfam" id="TIGR04183">
    <property type="entry name" value="Por_Secre_tail"/>
    <property type="match status" value="1"/>
</dbReference>
<feature type="chain" id="PRO_5046338815" description="Secretion system C-terminal sorting domain-containing protein" evidence="1">
    <location>
        <begin position="22"/>
        <end position="665"/>
    </location>
</feature>
<evidence type="ECO:0000256" key="1">
    <source>
        <dbReference type="SAM" id="SignalP"/>
    </source>
</evidence>
<dbReference type="InterPro" id="IPR026444">
    <property type="entry name" value="Secre_tail"/>
</dbReference>
<evidence type="ECO:0000313" key="3">
    <source>
        <dbReference type="EMBL" id="GAA4464412.1"/>
    </source>
</evidence>
<keyword evidence="1" id="KW-0732">Signal</keyword>
<dbReference type="InterPro" id="IPR036249">
    <property type="entry name" value="Thioredoxin-like_sf"/>
</dbReference>
<dbReference type="InterPro" id="IPR013783">
    <property type="entry name" value="Ig-like_fold"/>
</dbReference>
<dbReference type="Gene3D" id="2.60.40.10">
    <property type="entry name" value="Immunoglobulins"/>
    <property type="match status" value="1"/>
</dbReference>
<comment type="caution">
    <text evidence="3">The sequence shown here is derived from an EMBL/GenBank/DDBJ whole genome shotgun (WGS) entry which is preliminary data.</text>
</comment>
<evidence type="ECO:0000259" key="2">
    <source>
        <dbReference type="Pfam" id="PF18962"/>
    </source>
</evidence>